<keyword evidence="1" id="KW-0805">Transcription regulation</keyword>
<keyword evidence="2" id="KW-0238">DNA-binding</keyword>
<evidence type="ECO:0000313" key="7">
    <source>
        <dbReference type="Proteomes" id="UP000240800"/>
    </source>
</evidence>
<feature type="region of interest" description="Disordered" evidence="4">
    <location>
        <begin position="225"/>
        <end position="246"/>
    </location>
</feature>
<feature type="domain" description="HTH gntR-type" evidence="5">
    <location>
        <begin position="13"/>
        <end position="80"/>
    </location>
</feature>
<evidence type="ECO:0000256" key="1">
    <source>
        <dbReference type="ARBA" id="ARBA00023015"/>
    </source>
</evidence>
<dbReference type="InterPro" id="IPR036390">
    <property type="entry name" value="WH_DNA-bd_sf"/>
</dbReference>
<keyword evidence="7" id="KW-1185">Reference proteome</keyword>
<dbReference type="Proteomes" id="UP000240800">
    <property type="component" value="Unassembled WGS sequence"/>
</dbReference>
<dbReference type="Pfam" id="PF07729">
    <property type="entry name" value="FCD"/>
    <property type="match status" value="1"/>
</dbReference>
<protein>
    <submittedName>
        <fullName evidence="6">GntR family transcriptional regulator</fullName>
    </submittedName>
</protein>
<dbReference type="Gene3D" id="1.20.120.530">
    <property type="entry name" value="GntR ligand-binding domain-like"/>
    <property type="match status" value="1"/>
</dbReference>
<proteinExistence type="predicted"/>
<dbReference type="Gene3D" id="1.10.10.10">
    <property type="entry name" value="Winged helix-like DNA-binding domain superfamily/Winged helix DNA-binding domain"/>
    <property type="match status" value="1"/>
</dbReference>
<gene>
    <name evidence="6" type="ORF">C8J29_11054</name>
</gene>
<dbReference type="PROSITE" id="PS50949">
    <property type="entry name" value="HTH_GNTR"/>
    <property type="match status" value="1"/>
</dbReference>
<dbReference type="InterPro" id="IPR011711">
    <property type="entry name" value="GntR_C"/>
</dbReference>
<evidence type="ECO:0000256" key="4">
    <source>
        <dbReference type="SAM" id="MobiDB-lite"/>
    </source>
</evidence>
<dbReference type="PANTHER" id="PTHR43537">
    <property type="entry name" value="TRANSCRIPTIONAL REGULATOR, GNTR FAMILY"/>
    <property type="match status" value="1"/>
</dbReference>
<dbReference type="SUPFAM" id="SSF48008">
    <property type="entry name" value="GntR ligand-binding domain-like"/>
    <property type="match status" value="1"/>
</dbReference>
<keyword evidence="3" id="KW-0804">Transcription</keyword>
<dbReference type="RefSeq" id="WP_069332030.1">
    <property type="nucleotide sequence ID" value="NZ_JBNGEX010000016.1"/>
</dbReference>
<evidence type="ECO:0000256" key="2">
    <source>
        <dbReference type="ARBA" id="ARBA00023125"/>
    </source>
</evidence>
<dbReference type="SMART" id="SM00895">
    <property type="entry name" value="FCD"/>
    <property type="match status" value="1"/>
</dbReference>
<dbReference type="SMART" id="SM00345">
    <property type="entry name" value="HTH_GNTR"/>
    <property type="match status" value="1"/>
</dbReference>
<dbReference type="PANTHER" id="PTHR43537:SF51">
    <property type="entry name" value="HTH-TYPE TRANSCRIPTIONAL REGULATOR LGOR-RELATED"/>
    <property type="match status" value="1"/>
</dbReference>
<comment type="caution">
    <text evidence="6">The sequence shown here is derived from an EMBL/GenBank/DDBJ whole genome shotgun (WGS) entry which is preliminary data.</text>
</comment>
<dbReference type="EMBL" id="PZZW01000010">
    <property type="protein sequence ID" value="PTM75834.1"/>
    <property type="molecule type" value="Genomic_DNA"/>
</dbReference>
<sequence length="246" mass="27204">MGVGEAFGAGPQRSRSAQVEHALRREIVLGTLPPGGVLRELDLAQRFAVAQGTIREALMRLSEEGLVQRRARRDTHVTEAHSDDVVELLRIRHDIECRAALRVIEANDPRLRKDLDMLLQAMRLAALQEDEYALLEQDCRFHLRLFEAAAMPVVEPVLMRCLLHTQRFKILNSAAHSRELLATADRHVSILEALETRSAEALMRALSHHIATIVDFGPEVMPPLAPETGQGVAGQAAAGPSLKVHP</sequence>
<evidence type="ECO:0000259" key="5">
    <source>
        <dbReference type="PROSITE" id="PS50949"/>
    </source>
</evidence>
<dbReference type="Pfam" id="PF00392">
    <property type="entry name" value="GntR"/>
    <property type="match status" value="1"/>
</dbReference>
<evidence type="ECO:0000256" key="3">
    <source>
        <dbReference type="ARBA" id="ARBA00023163"/>
    </source>
</evidence>
<accession>A0ABX5J2N5</accession>
<dbReference type="InterPro" id="IPR008920">
    <property type="entry name" value="TF_FadR/GntR_C"/>
</dbReference>
<dbReference type="InterPro" id="IPR036388">
    <property type="entry name" value="WH-like_DNA-bd_sf"/>
</dbReference>
<dbReference type="InterPro" id="IPR000524">
    <property type="entry name" value="Tscrpt_reg_HTH_GntR"/>
</dbReference>
<dbReference type="SUPFAM" id="SSF46785">
    <property type="entry name" value="Winged helix' DNA-binding domain"/>
    <property type="match status" value="1"/>
</dbReference>
<organism evidence="6 7">
    <name type="scientific">Cereibacter johrii</name>
    <dbReference type="NCBI Taxonomy" id="445629"/>
    <lineage>
        <taxon>Bacteria</taxon>
        <taxon>Pseudomonadati</taxon>
        <taxon>Pseudomonadota</taxon>
        <taxon>Alphaproteobacteria</taxon>
        <taxon>Rhodobacterales</taxon>
        <taxon>Paracoccaceae</taxon>
        <taxon>Cereibacter</taxon>
    </lineage>
</organism>
<name>A0ABX5J2N5_9RHOB</name>
<evidence type="ECO:0000313" key="6">
    <source>
        <dbReference type="EMBL" id="PTM75834.1"/>
    </source>
</evidence>
<reference evidence="6 7" key="1">
    <citation type="submission" date="2018-04" db="EMBL/GenBank/DDBJ databases">
        <title>Genomic Encyclopedia of Type Strains, Phase III (KMG-III): the genomes of soil and plant-associated and newly described type strains.</title>
        <authorList>
            <person name="Whitman W."/>
        </authorList>
    </citation>
    <scope>NUCLEOTIDE SEQUENCE [LARGE SCALE GENOMIC DNA]</scope>
    <source>
        <strain evidence="6 7">JA192</strain>
    </source>
</reference>
<feature type="compositionally biased region" description="Low complexity" evidence="4">
    <location>
        <begin position="229"/>
        <end position="239"/>
    </location>
</feature>